<evidence type="ECO:0000313" key="3">
    <source>
        <dbReference type="Proteomes" id="UP001146067"/>
    </source>
</evidence>
<name>A0A9X3PEE3_9ACTN</name>
<dbReference type="GO" id="GO:0016810">
    <property type="term" value="F:hydrolase activity, acting on carbon-nitrogen (but not peptide) bonds"/>
    <property type="evidence" value="ECO:0007669"/>
    <property type="project" value="InterPro"/>
</dbReference>
<keyword evidence="3" id="KW-1185">Reference proteome</keyword>
<sequence>MTGTVLFERAAVLDTAAGELVRDQRVLVRGNEIAAVGPDLEAPDARVIDLAGKTLMPGLIDCHAHVNAHSANLAGLADESPAYVALKAADEMRAMLHRGFTTVRDPGGADFGLHEALNEGVIEGPRLYFGGKALSQTGGHGDGRPRGRSVREDHQCCPDLSTVCDGVDEVRRAAREQLRTGAFHVKIMLSGGVASPTDRIDSTQFSLEEIRAIVEEAEAANRYVAGHAYTARAINRGLEAGVRSIEHGNLLDESSIDLFLEHDAFLVPTLVTYQRMAAEGVEHGLPAESIAKNPIVLDAGLRALELAHRAGVNLCYGSDLLGGMRRHQLEEFTIRGAVIPAADVIRSATVTAARLLGEEGRLGQVVPGALADLIVIDGDPLADLAVLTRPEENLQLIMQGGKVKADQLLRAGRAFAPGRASDPGRI</sequence>
<dbReference type="RefSeq" id="WP_270111998.1">
    <property type="nucleotide sequence ID" value="NZ_JAPZVP010000018.1"/>
</dbReference>
<dbReference type="InterPro" id="IPR006680">
    <property type="entry name" value="Amidohydro-rel"/>
</dbReference>
<proteinExistence type="predicted"/>
<dbReference type="Pfam" id="PF01979">
    <property type="entry name" value="Amidohydro_1"/>
    <property type="match status" value="1"/>
</dbReference>
<feature type="domain" description="Amidohydrolase-related" evidence="1">
    <location>
        <begin position="54"/>
        <end position="400"/>
    </location>
</feature>
<dbReference type="SUPFAM" id="SSF51556">
    <property type="entry name" value="Metallo-dependent hydrolases"/>
    <property type="match status" value="1"/>
</dbReference>
<comment type="caution">
    <text evidence="2">The sequence shown here is derived from an EMBL/GenBank/DDBJ whole genome shotgun (WGS) entry which is preliminary data.</text>
</comment>
<dbReference type="PANTHER" id="PTHR43135">
    <property type="entry name" value="ALPHA-D-RIBOSE 1-METHYLPHOSPHONATE 5-TRIPHOSPHATE DIPHOSPHATASE"/>
    <property type="match status" value="1"/>
</dbReference>
<dbReference type="CDD" id="cd01299">
    <property type="entry name" value="Met_dep_hydrolase_A"/>
    <property type="match status" value="1"/>
</dbReference>
<dbReference type="Proteomes" id="UP001146067">
    <property type="component" value="Unassembled WGS sequence"/>
</dbReference>
<dbReference type="SUPFAM" id="SSF51338">
    <property type="entry name" value="Composite domain of metallo-dependent hydrolases"/>
    <property type="match status" value="1"/>
</dbReference>
<dbReference type="Gene3D" id="3.20.20.140">
    <property type="entry name" value="Metal-dependent hydrolases"/>
    <property type="match status" value="1"/>
</dbReference>
<reference evidence="2" key="1">
    <citation type="submission" date="2022-12" db="EMBL/GenBank/DDBJ databases">
        <title>Gycomyces niveus sp.nov.,a novel actinomycete isolated from soil in Shouguan.</title>
        <authorList>
            <person name="Yang X."/>
        </authorList>
    </citation>
    <scope>NUCLEOTIDE SEQUENCE</scope>
    <source>
        <strain evidence="2">NEAU-A15</strain>
    </source>
</reference>
<dbReference type="AlphaFoldDB" id="A0A9X3PEE3"/>
<dbReference type="InterPro" id="IPR011059">
    <property type="entry name" value="Metal-dep_hydrolase_composite"/>
</dbReference>
<protein>
    <submittedName>
        <fullName evidence="2">Amidohydrolase family protein</fullName>
    </submittedName>
</protein>
<dbReference type="InterPro" id="IPR057744">
    <property type="entry name" value="OTAase-like"/>
</dbReference>
<dbReference type="Gene3D" id="2.30.40.10">
    <property type="entry name" value="Urease, subunit C, domain 1"/>
    <property type="match status" value="1"/>
</dbReference>
<organism evidence="2 3">
    <name type="scientific">Glycomyces luteolus</name>
    <dbReference type="NCBI Taxonomy" id="2670330"/>
    <lineage>
        <taxon>Bacteria</taxon>
        <taxon>Bacillati</taxon>
        <taxon>Actinomycetota</taxon>
        <taxon>Actinomycetes</taxon>
        <taxon>Glycomycetales</taxon>
        <taxon>Glycomycetaceae</taxon>
        <taxon>Glycomyces</taxon>
    </lineage>
</organism>
<dbReference type="InterPro" id="IPR051781">
    <property type="entry name" value="Metallo-dep_Hydrolase"/>
</dbReference>
<evidence type="ECO:0000259" key="1">
    <source>
        <dbReference type="Pfam" id="PF01979"/>
    </source>
</evidence>
<dbReference type="InterPro" id="IPR032466">
    <property type="entry name" value="Metal_Hydrolase"/>
</dbReference>
<dbReference type="PANTHER" id="PTHR43135:SF3">
    <property type="entry name" value="ALPHA-D-RIBOSE 1-METHYLPHOSPHONATE 5-TRIPHOSPHATE DIPHOSPHATASE"/>
    <property type="match status" value="1"/>
</dbReference>
<gene>
    <name evidence="2" type="ORF">O1R50_20220</name>
</gene>
<evidence type="ECO:0000313" key="2">
    <source>
        <dbReference type="EMBL" id="MDA1361965.1"/>
    </source>
</evidence>
<accession>A0A9X3PEE3</accession>
<dbReference type="EMBL" id="JAPZVP010000018">
    <property type="protein sequence ID" value="MDA1361965.1"/>
    <property type="molecule type" value="Genomic_DNA"/>
</dbReference>